<comment type="caution">
    <text evidence="2">The sequence shown here is derived from an EMBL/GenBank/DDBJ whole genome shotgun (WGS) entry which is preliminary data.</text>
</comment>
<evidence type="ECO:0000313" key="3">
    <source>
        <dbReference type="Proteomes" id="UP000265520"/>
    </source>
</evidence>
<organism evidence="2 3">
    <name type="scientific">Trifolium medium</name>
    <dbReference type="NCBI Taxonomy" id="97028"/>
    <lineage>
        <taxon>Eukaryota</taxon>
        <taxon>Viridiplantae</taxon>
        <taxon>Streptophyta</taxon>
        <taxon>Embryophyta</taxon>
        <taxon>Tracheophyta</taxon>
        <taxon>Spermatophyta</taxon>
        <taxon>Magnoliopsida</taxon>
        <taxon>eudicotyledons</taxon>
        <taxon>Gunneridae</taxon>
        <taxon>Pentapetalae</taxon>
        <taxon>rosids</taxon>
        <taxon>fabids</taxon>
        <taxon>Fabales</taxon>
        <taxon>Fabaceae</taxon>
        <taxon>Papilionoideae</taxon>
        <taxon>50 kb inversion clade</taxon>
        <taxon>NPAAA clade</taxon>
        <taxon>Hologalegina</taxon>
        <taxon>IRL clade</taxon>
        <taxon>Trifolieae</taxon>
        <taxon>Trifolium</taxon>
    </lineage>
</organism>
<dbReference type="AlphaFoldDB" id="A0A392TJZ1"/>
<sequence>MCHQGLRVISQRTCEFSRQLRREQAREGTFGEGGNGSKEAVEVAAAEEAED</sequence>
<name>A0A392TJZ1_9FABA</name>
<proteinExistence type="predicted"/>
<reference evidence="2 3" key="1">
    <citation type="journal article" date="2018" name="Front. Plant Sci.">
        <title>Red Clover (Trifolium pratense) and Zigzag Clover (T. medium) - A Picture of Genomic Similarities and Differences.</title>
        <authorList>
            <person name="Dluhosova J."/>
            <person name="Istvanek J."/>
            <person name="Nedelnik J."/>
            <person name="Repkova J."/>
        </authorList>
    </citation>
    <scope>NUCLEOTIDE SEQUENCE [LARGE SCALE GENOMIC DNA]</scope>
    <source>
        <strain evidence="3">cv. 10/8</strain>
        <tissue evidence="2">Leaf</tissue>
    </source>
</reference>
<feature type="region of interest" description="Disordered" evidence="1">
    <location>
        <begin position="23"/>
        <end position="51"/>
    </location>
</feature>
<evidence type="ECO:0000313" key="2">
    <source>
        <dbReference type="EMBL" id="MCI61463.1"/>
    </source>
</evidence>
<dbReference type="Proteomes" id="UP000265520">
    <property type="component" value="Unassembled WGS sequence"/>
</dbReference>
<keyword evidence="3" id="KW-1185">Reference proteome</keyword>
<evidence type="ECO:0000256" key="1">
    <source>
        <dbReference type="SAM" id="MobiDB-lite"/>
    </source>
</evidence>
<dbReference type="EMBL" id="LXQA010600427">
    <property type="protein sequence ID" value="MCI61463.1"/>
    <property type="molecule type" value="Genomic_DNA"/>
</dbReference>
<feature type="non-terminal residue" evidence="2">
    <location>
        <position position="51"/>
    </location>
</feature>
<accession>A0A392TJZ1</accession>
<protein>
    <submittedName>
        <fullName evidence="2">Uncharacterized protein</fullName>
    </submittedName>
</protein>